<dbReference type="InterPro" id="IPR004878">
    <property type="entry name" value="Otopetrin"/>
</dbReference>
<feature type="compositionally biased region" description="Polar residues" evidence="11">
    <location>
        <begin position="213"/>
        <end position="224"/>
    </location>
</feature>
<keyword evidence="3" id="KW-0813">Transport</keyword>
<dbReference type="GeneID" id="101847490"/>
<keyword evidence="13" id="KW-1185">Reference proteome</keyword>
<feature type="transmembrane region" description="Helical" evidence="12">
    <location>
        <begin position="633"/>
        <end position="658"/>
    </location>
</feature>
<evidence type="ECO:0000256" key="12">
    <source>
        <dbReference type="SAM" id="Phobius"/>
    </source>
</evidence>
<comment type="similarity">
    <text evidence="2">Belongs to the otopetrin family.</text>
</comment>
<dbReference type="Pfam" id="PF03189">
    <property type="entry name" value="Otopetrin"/>
    <property type="match status" value="1"/>
</dbReference>
<protein>
    <submittedName>
        <fullName evidence="14">Uncharacterized protein LOC101847490</fullName>
    </submittedName>
</protein>
<keyword evidence="7 12" id="KW-1133">Transmembrane helix</keyword>
<keyword evidence="8" id="KW-0406">Ion transport</keyword>
<dbReference type="RefSeq" id="XP_012937444.1">
    <property type="nucleotide sequence ID" value="XM_013081990.2"/>
</dbReference>
<evidence type="ECO:0000256" key="10">
    <source>
        <dbReference type="ARBA" id="ARBA00023303"/>
    </source>
</evidence>
<keyword evidence="4" id="KW-1003">Cell membrane</keyword>
<comment type="subcellular location">
    <subcellularLocation>
        <location evidence="1">Cell membrane</location>
        <topology evidence="1">Multi-pass membrane protein</topology>
    </subcellularLocation>
</comment>
<evidence type="ECO:0000313" key="14">
    <source>
        <dbReference type="RefSeq" id="XP_012937444.1"/>
    </source>
</evidence>
<keyword evidence="6" id="KW-0375">Hydrogen ion transport</keyword>
<dbReference type="PANTHER" id="PTHR21522">
    <property type="entry name" value="PROTON CHANNEL OTOP"/>
    <property type="match status" value="1"/>
</dbReference>
<keyword evidence="10" id="KW-0407">Ion channel</keyword>
<feature type="transmembrane region" description="Helical" evidence="12">
    <location>
        <begin position="516"/>
        <end position="534"/>
    </location>
</feature>
<proteinExistence type="inferred from homology"/>
<gene>
    <name evidence="14" type="primary">LOC101847490</name>
</gene>
<evidence type="ECO:0000256" key="8">
    <source>
        <dbReference type="ARBA" id="ARBA00023065"/>
    </source>
</evidence>
<dbReference type="PANTHER" id="PTHR21522:SF32">
    <property type="entry name" value="OTOPETRIN-2"/>
    <property type="match status" value="1"/>
</dbReference>
<feature type="transmembrane region" description="Helical" evidence="12">
    <location>
        <begin position="876"/>
        <end position="897"/>
    </location>
</feature>
<evidence type="ECO:0000256" key="2">
    <source>
        <dbReference type="ARBA" id="ARBA00006513"/>
    </source>
</evidence>
<evidence type="ECO:0000256" key="7">
    <source>
        <dbReference type="ARBA" id="ARBA00022989"/>
    </source>
</evidence>
<feature type="transmembrane region" description="Helical" evidence="12">
    <location>
        <begin position="670"/>
        <end position="691"/>
    </location>
</feature>
<feature type="compositionally biased region" description="Basic and acidic residues" evidence="11">
    <location>
        <begin position="399"/>
        <end position="409"/>
    </location>
</feature>
<evidence type="ECO:0000256" key="1">
    <source>
        <dbReference type="ARBA" id="ARBA00004651"/>
    </source>
</evidence>
<evidence type="ECO:0000256" key="9">
    <source>
        <dbReference type="ARBA" id="ARBA00023136"/>
    </source>
</evidence>
<feature type="transmembrane region" description="Helical" evidence="12">
    <location>
        <begin position="792"/>
        <end position="813"/>
    </location>
</feature>
<sequence>MERTRNSVHLANGGSGALFVNGSLLLNGSGSVGTAEKNQQINTNLTAPDLKIFETEGEEGVVLKRNGRRRTLSNISEVSHGGDLIGSRTSINLSDLHIQDEDLEIFEPPRSDANKSERSAINIDGLSVLNTGNPHPSNDLDNYMNNSVKSLCFTDRHTRTRRLSLENSKETFDNGFMTRRTSFDMSPRVTAQLEVSQIQTSSQKPGLDKSVPDSGNGSSRTTGLSGRLRHSSASSVKSKLETKRSNLKRESSLPTLHLARFGLGTGTGEGKSGKKSISFSNIVHVDGVGQEPHPNCDPDNAAAFRGGHRGPDQAEPGDIVSGSSKVDAVTSRRQVYVCDQCGDAPCLCGQGGWLRQGDREGQLSTSSGQADRRGSLADDRRDINSKIMSDETAPTEGGKTGRPEAEECRRRKSGDNFTSLKHARTSSETSASSAGVSKDDVTRSKSGVDREESTMSDDVFRLKEISCMLPKELKNSLVVILSGLYGLLLIVLGLVLPITETFADANQPFMFEVYYLYLYAVSLVFLLYVYSYLLRKEELSILGLHRALSRTFSRTFSKSSAKVAPPTAGPWNNPGERSWPNIAASRASQSPHSRAGQVPLLVRQNSTISCTSVRHRRRKIAFNPNNAHHTGSFYLRVGVIGFGIGSMIHSGLTFGHYFEINHLGDPCSDVIQAIKPFFHCCFSFVQMYFVFMNSKMCIHKYRTLARFGLMHMSGTNICVWLRSIVVETLHVIEIEKRKTLAAYYASHPNITEGNATALDLEELSKDHHLGSLPELNCHWDAMMGKVVEKASVYLYPCTIEYSLVCACVLYVMWSNVGEGHVGDNSSGDPRLAKRKQPIIESASEYDDDDDDDDDANMEAREKTQKMSVDCAGSSQGLFMGIFVFVGSVVCLVCFYVLIGTEKHMTTGSLLGHISEDVVYLVTLIATAVAAYQMRQMHFSLTREAGIEEILTLISLSGLGLYGMFSIVASIFYLDTLDGGLTIITNLFMLVQAGAQATFTLAALRVSAVDSTQVREKPGKQYVTFLLVSNFALWAINTFETQSLEHNIIQVDFYGATAWSIFSHISVPLGIYFRFHSMVSLSTVWKNAWKMKHVQNKAHLTRHTTL</sequence>
<feature type="region of interest" description="Disordered" evidence="11">
    <location>
        <begin position="300"/>
        <end position="322"/>
    </location>
</feature>
<feature type="transmembrane region" description="Helical" evidence="12">
    <location>
        <begin position="1021"/>
        <end position="1038"/>
    </location>
</feature>
<feature type="compositionally biased region" description="Polar residues" evidence="11">
    <location>
        <begin position="194"/>
        <end position="204"/>
    </location>
</feature>
<evidence type="ECO:0000256" key="11">
    <source>
        <dbReference type="SAM" id="MobiDB-lite"/>
    </source>
</evidence>
<evidence type="ECO:0000256" key="3">
    <source>
        <dbReference type="ARBA" id="ARBA00022448"/>
    </source>
</evidence>
<feature type="transmembrane region" description="Helical" evidence="12">
    <location>
        <begin position="1050"/>
        <end position="1072"/>
    </location>
</feature>
<accession>A0ABM0ZZ00</accession>
<keyword evidence="9 12" id="KW-0472">Membrane</keyword>
<keyword evidence="5 12" id="KW-0812">Transmembrane</keyword>
<name>A0ABM0ZZ00_APLCA</name>
<feature type="compositionally biased region" description="Basic and acidic residues" evidence="11">
    <location>
        <begin position="437"/>
        <end position="452"/>
    </location>
</feature>
<feature type="transmembrane region" description="Helical" evidence="12">
    <location>
        <begin position="980"/>
        <end position="1001"/>
    </location>
</feature>
<evidence type="ECO:0000313" key="13">
    <source>
        <dbReference type="Proteomes" id="UP000694888"/>
    </source>
</evidence>
<reference evidence="14" key="1">
    <citation type="submission" date="2025-08" db="UniProtKB">
        <authorList>
            <consortium name="RefSeq"/>
        </authorList>
    </citation>
    <scope>IDENTIFICATION</scope>
</reference>
<feature type="region of interest" description="Disordered" evidence="11">
    <location>
        <begin position="359"/>
        <end position="452"/>
    </location>
</feature>
<organism evidence="13 14">
    <name type="scientific">Aplysia californica</name>
    <name type="common">California sea hare</name>
    <dbReference type="NCBI Taxonomy" id="6500"/>
    <lineage>
        <taxon>Eukaryota</taxon>
        <taxon>Metazoa</taxon>
        <taxon>Spiralia</taxon>
        <taxon>Lophotrochozoa</taxon>
        <taxon>Mollusca</taxon>
        <taxon>Gastropoda</taxon>
        <taxon>Heterobranchia</taxon>
        <taxon>Euthyneura</taxon>
        <taxon>Tectipleura</taxon>
        <taxon>Aplysiida</taxon>
        <taxon>Aplysioidea</taxon>
        <taxon>Aplysiidae</taxon>
        <taxon>Aplysia</taxon>
    </lineage>
</organism>
<dbReference type="Proteomes" id="UP000694888">
    <property type="component" value="Unplaced"/>
</dbReference>
<feature type="transmembrane region" description="Helical" evidence="12">
    <location>
        <begin position="953"/>
        <end position="973"/>
    </location>
</feature>
<evidence type="ECO:0000256" key="6">
    <source>
        <dbReference type="ARBA" id="ARBA00022781"/>
    </source>
</evidence>
<feature type="compositionally biased region" description="Basic and acidic residues" evidence="11">
    <location>
        <begin position="370"/>
        <end position="384"/>
    </location>
</feature>
<feature type="transmembrane region" description="Helical" evidence="12">
    <location>
        <begin position="477"/>
        <end position="496"/>
    </location>
</feature>
<evidence type="ECO:0000256" key="4">
    <source>
        <dbReference type="ARBA" id="ARBA00022475"/>
    </source>
</evidence>
<feature type="compositionally biased region" description="Basic and acidic residues" evidence="11">
    <location>
        <begin position="238"/>
        <end position="251"/>
    </location>
</feature>
<evidence type="ECO:0000256" key="5">
    <source>
        <dbReference type="ARBA" id="ARBA00022692"/>
    </source>
</evidence>
<feature type="region of interest" description="Disordered" evidence="11">
    <location>
        <begin position="194"/>
        <end position="251"/>
    </location>
</feature>